<comment type="similarity">
    <text evidence="1">Belongs to the UPF0337 (CsbD) family.</text>
</comment>
<evidence type="ECO:0000256" key="2">
    <source>
        <dbReference type="SAM" id="MobiDB-lite"/>
    </source>
</evidence>
<accession>A0A9Q2CYV7</accession>
<evidence type="ECO:0000259" key="3">
    <source>
        <dbReference type="Pfam" id="PF05532"/>
    </source>
</evidence>
<protein>
    <submittedName>
        <fullName evidence="4">Uncharacterized protein YjbJ (UPF0337 family)</fullName>
    </submittedName>
</protein>
<dbReference type="SUPFAM" id="SSF69047">
    <property type="entry name" value="Hypothetical protein YjbJ"/>
    <property type="match status" value="1"/>
</dbReference>
<gene>
    <name evidence="4" type="ORF">HNQ45_000500</name>
</gene>
<dbReference type="InterPro" id="IPR008462">
    <property type="entry name" value="CsbD"/>
</dbReference>
<comment type="caution">
    <text evidence="4">The sequence shown here is derived from an EMBL/GenBank/DDBJ whole genome shotgun (WGS) entry which is preliminary data.</text>
</comment>
<reference evidence="4 5" key="1">
    <citation type="submission" date="2020-08" db="EMBL/GenBank/DDBJ databases">
        <title>Genomic Encyclopedia of Type Strains, Phase IV (KMG-IV): sequencing the most valuable type-strain genomes for metagenomic binning, comparative biology and taxonomic classification.</title>
        <authorList>
            <person name="Goeker M."/>
        </authorList>
    </citation>
    <scope>NUCLEOTIDE SEQUENCE [LARGE SCALE GENOMIC DNA]</scope>
    <source>
        <strain evidence="4 5">DSM 19163</strain>
    </source>
</reference>
<dbReference type="RefSeq" id="WP_257713897.1">
    <property type="nucleotide sequence ID" value="NZ_CP079109.1"/>
</dbReference>
<dbReference type="EMBL" id="JACHHF010000002">
    <property type="protein sequence ID" value="MBB5175630.1"/>
    <property type="molecule type" value="Genomic_DNA"/>
</dbReference>
<name>A0A9Q2CYV7_9STAP</name>
<dbReference type="Pfam" id="PF05532">
    <property type="entry name" value="CsbD"/>
    <property type="match status" value="1"/>
</dbReference>
<sequence length="67" mass="7118">MKGMIFMAKGEGKLDQIKGNVKEAAGKAVDDKKAEHEGKADQLAGKAKDAVDSASKKTKDQIDNLSE</sequence>
<evidence type="ECO:0000313" key="5">
    <source>
        <dbReference type="Proteomes" id="UP000579136"/>
    </source>
</evidence>
<evidence type="ECO:0000256" key="1">
    <source>
        <dbReference type="ARBA" id="ARBA00009129"/>
    </source>
</evidence>
<dbReference type="Proteomes" id="UP000579136">
    <property type="component" value="Unassembled WGS sequence"/>
</dbReference>
<dbReference type="AlphaFoldDB" id="A0A9Q2CYV7"/>
<organism evidence="4 5">
    <name type="scientific">Nosocomiicoccus ampullae</name>
    <dbReference type="NCBI Taxonomy" id="489910"/>
    <lineage>
        <taxon>Bacteria</taxon>
        <taxon>Bacillati</taxon>
        <taxon>Bacillota</taxon>
        <taxon>Bacilli</taxon>
        <taxon>Bacillales</taxon>
        <taxon>Staphylococcaceae</taxon>
        <taxon>Nosocomiicoccus</taxon>
    </lineage>
</organism>
<dbReference type="Gene3D" id="1.10.1470.10">
    <property type="entry name" value="YjbJ"/>
    <property type="match status" value="1"/>
</dbReference>
<evidence type="ECO:0000313" key="4">
    <source>
        <dbReference type="EMBL" id="MBB5175630.1"/>
    </source>
</evidence>
<dbReference type="InterPro" id="IPR036629">
    <property type="entry name" value="YjbJ_sf"/>
</dbReference>
<proteinExistence type="inferred from homology"/>
<feature type="region of interest" description="Disordered" evidence="2">
    <location>
        <begin position="26"/>
        <end position="67"/>
    </location>
</feature>
<feature type="domain" description="CsbD-like" evidence="3">
    <location>
        <begin position="9"/>
        <end position="59"/>
    </location>
</feature>
<keyword evidence="5" id="KW-1185">Reference proteome</keyword>